<feature type="transmembrane region" description="Helical" evidence="11">
    <location>
        <begin position="139"/>
        <end position="159"/>
    </location>
</feature>
<dbReference type="InterPro" id="IPR052221">
    <property type="entry name" value="SLC35F_Transporter"/>
</dbReference>
<feature type="region of interest" description="Disordered" evidence="10">
    <location>
        <begin position="450"/>
        <end position="473"/>
    </location>
</feature>
<evidence type="ECO:0000313" key="13">
    <source>
        <dbReference type="EMBL" id="KAK3516908.1"/>
    </source>
</evidence>
<comment type="caution">
    <text evidence="13">The sequence shown here is derived from an EMBL/GenBank/DDBJ whole genome shotgun (WGS) entry which is preliminary data.</text>
</comment>
<feature type="transmembrane region" description="Helical" evidence="11">
    <location>
        <begin position="75"/>
        <end position="97"/>
    </location>
</feature>
<sequence>NDLSSCVSGEENLLAILKRRWWKYMILGVIDIEANYLVIKAYQYTTLTSVQLLDCFVIPVVLLLSWFFLLVRYKVVHFVGVGVCLLGIGCMVGADVLVGRQQGLGDHKLLGDLLVLAGATLYGISNVCEEFIVKNLSRVEFLGMMGLFGSFFSGIQLAIMEHKELLKVQWDWQIDLEKAYDRVPREELWYCMKKSGVAEKYVRVVQDMYERSRTVVRCAVGQTEEFKVEVGLHQGSALSPFLFAIVMDQLSEEVRQESPWTMMFADDIVICSESREQVEENLERWRFALERRGMKVSRSKTEYMCVNEREGSGTVRLQGEEVKKVQEFKYLGSTVQSNGECGKEVKKRVQAGLLYIGFSACMFGLYSFMPVVIKRTSATTVNLSLLTADLYSLFCGLFLFQYKFSALYLLSFFVILLGLVIYSSSSTYVAQDPRVYKQFRNAGNPVLDTPNVGPLEPSVTYSSLGQEIEDEPR</sequence>
<evidence type="ECO:0000259" key="12">
    <source>
        <dbReference type="PROSITE" id="PS50878"/>
    </source>
</evidence>
<keyword evidence="5" id="KW-0813">Transport</keyword>
<dbReference type="Gene3D" id="3.30.70.270">
    <property type="match status" value="1"/>
</dbReference>
<keyword evidence="6 11" id="KW-0812">Transmembrane</keyword>
<dbReference type="InterPro" id="IPR043128">
    <property type="entry name" value="Rev_trsase/Diguanyl_cyclase"/>
</dbReference>
<organism evidence="13 14">
    <name type="scientific">Hemibagrus guttatus</name>
    <dbReference type="NCBI Taxonomy" id="175788"/>
    <lineage>
        <taxon>Eukaryota</taxon>
        <taxon>Metazoa</taxon>
        <taxon>Chordata</taxon>
        <taxon>Craniata</taxon>
        <taxon>Vertebrata</taxon>
        <taxon>Euteleostomi</taxon>
        <taxon>Actinopterygii</taxon>
        <taxon>Neopterygii</taxon>
        <taxon>Teleostei</taxon>
        <taxon>Ostariophysi</taxon>
        <taxon>Siluriformes</taxon>
        <taxon>Bagridae</taxon>
        <taxon>Hemibagrus</taxon>
    </lineage>
</organism>
<dbReference type="InterPro" id="IPR037185">
    <property type="entry name" value="EmrE-like"/>
</dbReference>
<feature type="transmembrane region" description="Helical" evidence="11">
    <location>
        <begin position="407"/>
        <end position="430"/>
    </location>
</feature>
<dbReference type="EC" id="3.1.26.4" evidence="4"/>
<keyword evidence="7 11" id="KW-1133">Transmembrane helix</keyword>
<dbReference type="PROSITE" id="PS50878">
    <property type="entry name" value="RT_POL"/>
    <property type="match status" value="1"/>
</dbReference>
<comment type="similarity">
    <text evidence="2">Belongs to the SLC35F solute transporter family.</text>
</comment>
<keyword evidence="8 11" id="KW-0472">Membrane</keyword>
<dbReference type="SUPFAM" id="SSF56672">
    <property type="entry name" value="DNA/RNA polymerases"/>
    <property type="match status" value="1"/>
</dbReference>
<dbReference type="SUPFAM" id="SSF103481">
    <property type="entry name" value="Multidrug resistance efflux transporter EmrE"/>
    <property type="match status" value="2"/>
</dbReference>
<evidence type="ECO:0000256" key="7">
    <source>
        <dbReference type="ARBA" id="ARBA00022989"/>
    </source>
</evidence>
<feature type="transmembrane region" description="Helical" evidence="11">
    <location>
        <begin position="353"/>
        <end position="373"/>
    </location>
</feature>
<dbReference type="Pfam" id="PF06027">
    <property type="entry name" value="SLC35F"/>
    <property type="match status" value="2"/>
</dbReference>
<feature type="domain" description="Reverse transcriptase" evidence="12">
    <location>
        <begin position="1"/>
        <end position="335"/>
    </location>
</feature>
<gene>
    <name evidence="13" type="ORF">QTP70_028277</name>
</gene>
<evidence type="ECO:0000256" key="10">
    <source>
        <dbReference type="SAM" id="MobiDB-lite"/>
    </source>
</evidence>
<dbReference type="InterPro" id="IPR043502">
    <property type="entry name" value="DNA/RNA_pol_sf"/>
</dbReference>
<evidence type="ECO:0000256" key="4">
    <source>
        <dbReference type="ARBA" id="ARBA00012180"/>
    </source>
</evidence>
<comment type="similarity">
    <text evidence="3">Belongs to the beta type-B retroviral polymerase family. HERV class-II K(HML-2) pol subfamily.</text>
</comment>
<dbReference type="GO" id="GO:0016020">
    <property type="term" value="C:membrane"/>
    <property type="evidence" value="ECO:0007669"/>
    <property type="project" value="UniProtKB-SubCell"/>
</dbReference>
<evidence type="ECO:0000313" key="14">
    <source>
        <dbReference type="Proteomes" id="UP001274896"/>
    </source>
</evidence>
<dbReference type="GO" id="GO:0004523">
    <property type="term" value="F:RNA-DNA hybrid ribonuclease activity"/>
    <property type="evidence" value="ECO:0007669"/>
    <property type="project" value="UniProtKB-EC"/>
</dbReference>
<comment type="subcellular location">
    <subcellularLocation>
        <location evidence="1">Membrane</location>
        <topology evidence="1">Multi-pass membrane protein</topology>
    </subcellularLocation>
</comment>
<feature type="non-terminal residue" evidence="13">
    <location>
        <position position="473"/>
    </location>
</feature>
<dbReference type="InterPro" id="IPR009262">
    <property type="entry name" value="SLC35_F1/F2/F6"/>
</dbReference>
<evidence type="ECO:0000256" key="11">
    <source>
        <dbReference type="SAM" id="Phobius"/>
    </source>
</evidence>
<protein>
    <recommendedName>
        <fullName evidence="4">ribonuclease H</fullName>
        <ecNumber evidence="4">3.1.26.4</ecNumber>
    </recommendedName>
</protein>
<comment type="function">
    <text evidence="9">Putative solute transporter.</text>
</comment>
<dbReference type="Proteomes" id="UP001274896">
    <property type="component" value="Unassembled WGS sequence"/>
</dbReference>
<evidence type="ECO:0000256" key="9">
    <source>
        <dbReference type="ARBA" id="ARBA00037727"/>
    </source>
</evidence>
<keyword evidence="14" id="KW-1185">Reference proteome</keyword>
<dbReference type="GO" id="GO:0022857">
    <property type="term" value="F:transmembrane transporter activity"/>
    <property type="evidence" value="ECO:0007669"/>
    <property type="project" value="InterPro"/>
</dbReference>
<evidence type="ECO:0000256" key="8">
    <source>
        <dbReference type="ARBA" id="ARBA00023136"/>
    </source>
</evidence>
<dbReference type="AlphaFoldDB" id="A0AAE0Q9H7"/>
<name>A0AAE0Q9H7_9TELE</name>
<feature type="non-terminal residue" evidence="13">
    <location>
        <position position="1"/>
    </location>
</feature>
<reference evidence="13" key="1">
    <citation type="submission" date="2023-06" db="EMBL/GenBank/DDBJ databases">
        <title>Male Hemibagrus guttatus genome.</title>
        <authorList>
            <person name="Bian C."/>
        </authorList>
    </citation>
    <scope>NUCLEOTIDE SEQUENCE</scope>
    <source>
        <strain evidence="13">Male_cb2023</strain>
        <tissue evidence="13">Muscle</tissue>
    </source>
</reference>
<dbReference type="PANTHER" id="PTHR14233:SF10">
    <property type="entry name" value="SOLUTE CARRIER FAMILY 35 MEMBER F1"/>
    <property type="match status" value="1"/>
</dbReference>
<feature type="transmembrane region" description="Helical" evidence="11">
    <location>
        <begin position="51"/>
        <end position="69"/>
    </location>
</feature>
<proteinExistence type="inferred from homology"/>
<dbReference type="EMBL" id="JAUCMX010000019">
    <property type="protein sequence ID" value="KAK3516908.1"/>
    <property type="molecule type" value="Genomic_DNA"/>
</dbReference>
<accession>A0AAE0Q9H7</accession>
<evidence type="ECO:0000256" key="1">
    <source>
        <dbReference type="ARBA" id="ARBA00004141"/>
    </source>
</evidence>
<evidence type="ECO:0000256" key="2">
    <source>
        <dbReference type="ARBA" id="ARBA00007863"/>
    </source>
</evidence>
<feature type="transmembrane region" description="Helical" evidence="11">
    <location>
        <begin position="379"/>
        <end position="400"/>
    </location>
</feature>
<evidence type="ECO:0000256" key="6">
    <source>
        <dbReference type="ARBA" id="ARBA00022692"/>
    </source>
</evidence>
<dbReference type="PANTHER" id="PTHR14233">
    <property type="entry name" value="DUF914-RELATED"/>
    <property type="match status" value="1"/>
</dbReference>
<evidence type="ECO:0000256" key="3">
    <source>
        <dbReference type="ARBA" id="ARBA00010879"/>
    </source>
</evidence>
<dbReference type="InterPro" id="IPR000477">
    <property type="entry name" value="RT_dom"/>
</dbReference>
<evidence type="ECO:0000256" key="5">
    <source>
        <dbReference type="ARBA" id="ARBA00022448"/>
    </source>
</evidence>